<feature type="domain" description="Type I restriction modification DNA specificity" evidence="4">
    <location>
        <begin position="198"/>
        <end position="349"/>
    </location>
</feature>
<sequence length="481" mass="55901">MSSKRVKIKDLVDLINGHPFKPEDWGQDGRKIIRIQNLNNPDAEFNYTTREVDEKYIVRNGDILISWAGSLSSFGAFKWSDKDALLNQHIFKVVFKTEEVDHSYFQHVANQALKELLQKTRGLGLKHLKKGQIEEYEFELPDSGKQIRIAKGLNLIQKLISVRIETLDLLHDYLSNSFLKMFLENRQFLEDSNSWGTIDEVIESSVYGTSKKANTNGAGIPVLRMNNITYRGEIKLDNLKWVEFYESESQRLSLQNGDVLFNRTNSKELVGKTAVWDRGEGYTFAGYLVKIVLKDNRMTPYYFSGYLNSKFGKKILFSKGKSSGSLVNFSPPLLKSQKILIPPMELQNKYDALHIEINNQKKQLRKSLELLEEFFEAFLYKTFGKVKEAESDDIDRLMNDEIQLELFLNTINTSDYETEEEYNLDIERLHKILDRTILKNNEDSKYLKGIVQRLEGDKIILETNKEYKYRKSDEATQDKDQ</sequence>
<keyword evidence="6" id="KW-1185">Reference proteome</keyword>
<comment type="similarity">
    <text evidence="1">Belongs to the type-I restriction system S methylase family.</text>
</comment>
<keyword evidence="2" id="KW-0680">Restriction system</keyword>
<dbReference type="Pfam" id="PF01420">
    <property type="entry name" value="Methylase_S"/>
    <property type="match status" value="2"/>
</dbReference>
<keyword evidence="3" id="KW-0238">DNA-binding</keyword>
<evidence type="ECO:0000256" key="1">
    <source>
        <dbReference type="ARBA" id="ARBA00010923"/>
    </source>
</evidence>
<dbReference type="PANTHER" id="PTHR30408">
    <property type="entry name" value="TYPE-1 RESTRICTION ENZYME ECOKI SPECIFICITY PROTEIN"/>
    <property type="match status" value="1"/>
</dbReference>
<evidence type="ECO:0000313" key="5">
    <source>
        <dbReference type="EMBL" id="SFU19021.1"/>
    </source>
</evidence>
<dbReference type="CDD" id="cd17524">
    <property type="entry name" value="RMtype1_S_EcoUTORF5051P-TRD2-CR2_like"/>
    <property type="match status" value="1"/>
</dbReference>
<dbReference type="AlphaFoldDB" id="A0A1I7E505"/>
<gene>
    <name evidence="5" type="ORF">SAMN04489724_0079</name>
</gene>
<dbReference type="GO" id="GO:0003677">
    <property type="term" value="F:DNA binding"/>
    <property type="evidence" value="ECO:0007669"/>
    <property type="project" value="UniProtKB-KW"/>
</dbReference>
<name>A0A1I7E505_9BACT</name>
<evidence type="ECO:0000259" key="4">
    <source>
        <dbReference type="Pfam" id="PF01420"/>
    </source>
</evidence>
<reference evidence="6" key="1">
    <citation type="submission" date="2016-10" db="EMBL/GenBank/DDBJ databases">
        <authorList>
            <person name="Varghese N."/>
            <person name="Submissions S."/>
        </authorList>
    </citation>
    <scope>NUCLEOTIDE SEQUENCE [LARGE SCALE GENOMIC DNA]</scope>
    <source>
        <strain evidence="6">DSM 23445</strain>
    </source>
</reference>
<dbReference type="STRING" id="305507.SAMN04489724_0079"/>
<organism evidence="5 6">
    <name type="scientific">Algoriphagus locisalis</name>
    <dbReference type="NCBI Taxonomy" id="305507"/>
    <lineage>
        <taxon>Bacteria</taxon>
        <taxon>Pseudomonadati</taxon>
        <taxon>Bacteroidota</taxon>
        <taxon>Cytophagia</taxon>
        <taxon>Cytophagales</taxon>
        <taxon>Cyclobacteriaceae</taxon>
        <taxon>Algoriphagus</taxon>
    </lineage>
</organism>
<proteinExistence type="inferred from homology"/>
<dbReference type="InterPro" id="IPR052021">
    <property type="entry name" value="Type-I_RS_S_subunit"/>
</dbReference>
<dbReference type="EMBL" id="FPBF01000010">
    <property type="protein sequence ID" value="SFU19021.1"/>
    <property type="molecule type" value="Genomic_DNA"/>
</dbReference>
<dbReference type="SUPFAM" id="SSF116734">
    <property type="entry name" value="DNA methylase specificity domain"/>
    <property type="match status" value="2"/>
</dbReference>
<dbReference type="InterPro" id="IPR000055">
    <property type="entry name" value="Restrct_endonuc_typeI_TRD"/>
</dbReference>
<dbReference type="RefSeq" id="WP_091698090.1">
    <property type="nucleotide sequence ID" value="NZ_FPBF01000010.1"/>
</dbReference>
<feature type="domain" description="Type I restriction modification DNA specificity" evidence="4">
    <location>
        <begin position="5"/>
        <end position="158"/>
    </location>
</feature>
<dbReference type="CDD" id="cd17254">
    <property type="entry name" value="RMtype1_S_FclI-TRD1-CR1_like"/>
    <property type="match status" value="1"/>
</dbReference>
<dbReference type="OrthoDB" id="825893at2"/>
<evidence type="ECO:0000313" key="6">
    <source>
        <dbReference type="Proteomes" id="UP000199673"/>
    </source>
</evidence>
<evidence type="ECO:0000256" key="3">
    <source>
        <dbReference type="ARBA" id="ARBA00023125"/>
    </source>
</evidence>
<dbReference type="Proteomes" id="UP000199673">
    <property type="component" value="Unassembled WGS sequence"/>
</dbReference>
<evidence type="ECO:0000256" key="2">
    <source>
        <dbReference type="ARBA" id="ARBA00022747"/>
    </source>
</evidence>
<dbReference type="GO" id="GO:0009307">
    <property type="term" value="P:DNA restriction-modification system"/>
    <property type="evidence" value="ECO:0007669"/>
    <property type="project" value="UniProtKB-KW"/>
</dbReference>
<dbReference type="InterPro" id="IPR044946">
    <property type="entry name" value="Restrct_endonuc_typeI_TRD_sf"/>
</dbReference>
<dbReference type="Gene3D" id="3.90.220.20">
    <property type="entry name" value="DNA methylase specificity domains"/>
    <property type="match status" value="2"/>
</dbReference>
<dbReference type="PANTHER" id="PTHR30408:SF12">
    <property type="entry name" value="TYPE I RESTRICTION ENZYME MJAVIII SPECIFICITY SUBUNIT"/>
    <property type="match status" value="1"/>
</dbReference>
<accession>A0A1I7E505</accession>
<protein>
    <submittedName>
        <fullName evidence="5">Type I restriction enzyme, S subunit</fullName>
    </submittedName>
</protein>